<dbReference type="Proteomes" id="UP000557772">
    <property type="component" value="Unassembled WGS sequence"/>
</dbReference>
<dbReference type="SUPFAM" id="SSF53807">
    <property type="entry name" value="Helical backbone' metal receptor"/>
    <property type="match status" value="1"/>
</dbReference>
<dbReference type="InterPro" id="IPR002491">
    <property type="entry name" value="ABC_transptr_periplasmic_BD"/>
</dbReference>
<protein>
    <submittedName>
        <fullName evidence="4">ABC transporter substrate-binding protein</fullName>
    </submittedName>
</protein>
<comment type="caution">
    <text evidence="4">The sequence shown here is derived from an EMBL/GenBank/DDBJ whole genome shotgun (WGS) entry which is preliminary data.</text>
</comment>
<dbReference type="PANTHER" id="PTHR30535:SF34">
    <property type="entry name" value="MOLYBDATE-BINDING PROTEIN MOLA"/>
    <property type="match status" value="1"/>
</dbReference>
<evidence type="ECO:0000256" key="2">
    <source>
        <dbReference type="SAM" id="SignalP"/>
    </source>
</evidence>
<comment type="similarity">
    <text evidence="1">Belongs to the bacterial solute-binding protein 8 family.</text>
</comment>
<reference evidence="4 5" key="1">
    <citation type="submission" date="2020-05" db="EMBL/GenBank/DDBJ databases">
        <title>Flexivirga sp. ID2601S isolated from air conditioner.</title>
        <authorList>
            <person name="Kim D.H."/>
        </authorList>
    </citation>
    <scope>NUCLEOTIDE SEQUENCE [LARGE SCALE GENOMIC DNA]</scope>
    <source>
        <strain evidence="4 5">ID2601S</strain>
    </source>
</reference>
<evidence type="ECO:0000256" key="1">
    <source>
        <dbReference type="ARBA" id="ARBA00008814"/>
    </source>
</evidence>
<dbReference type="PANTHER" id="PTHR30535">
    <property type="entry name" value="VITAMIN B12-BINDING PROTEIN"/>
    <property type="match status" value="1"/>
</dbReference>
<evidence type="ECO:0000313" key="4">
    <source>
        <dbReference type="EMBL" id="NNG40888.1"/>
    </source>
</evidence>
<organism evidence="4 5">
    <name type="scientific">Flexivirga aerilata</name>
    <dbReference type="NCBI Taxonomy" id="1656889"/>
    <lineage>
        <taxon>Bacteria</taxon>
        <taxon>Bacillati</taxon>
        <taxon>Actinomycetota</taxon>
        <taxon>Actinomycetes</taxon>
        <taxon>Micrococcales</taxon>
        <taxon>Dermacoccaceae</taxon>
        <taxon>Flexivirga</taxon>
    </lineage>
</organism>
<dbReference type="AlphaFoldDB" id="A0A849ANJ8"/>
<dbReference type="RefSeq" id="WP_171157690.1">
    <property type="nucleotide sequence ID" value="NZ_JABENB010000003.1"/>
</dbReference>
<gene>
    <name evidence="4" type="ORF">HJ588_16640</name>
</gene>
<keyword evidence="5" id="KW-1185">Reference proteome</keyword>
<dbReference type="InterPro" id="IPR050902">
    <property type="entry name" value="ABC_Transporter_SBP"/>
</dbReference>
<keyword evidence="2" id="KW-0732">Signal</keyword>
<feature type="chain" id="PRO_5038408461" evidence="2">
    <location>
        <begin position="22"/>
        <end position="342"/>
    </location>
</feature>
<dbReference type="EMBL" id="JABENB010000003">
    <property type="protein sequence ID" value="NNG40888.1"/>
    <property type="molecule type" value="Genomic_DNA"/>
</dbReference>
<evidence type="ECO:0000259" key="3">
    <source>
        <dbReference type="PROSITE" id="PS50983"/>
    </source>
</evidence>
<dbReference type="Pfam" id="PF01497">
    <property type="entry name" value="Peripla_BP_2"/>
    <property type="match status" value="1"/>
</dbReference>
<name>A0A849ANJ8_9MICO</name>
<sequence>MPLTSRIVALPTAVLALSAVAACASAGSTGAGVTGSSGATPKSSGGMKAGGGGMNMSAAPACTPVPKPAAAPRRIVTMDAGAAAFVQRLGAGDRLVGTAAPDFRSAFTGEARAALDTVRVIDPGRGNREAVLAAKPDLVTGISVYELDSFDGNPTADQLRQNGIAAYVACPSTSPVTDLTPTYKYVNDLAAVIGRPSAGSQVLAQLTQQAGHRSGDTPVVALSAAPTGGQGISTRGSTSLANGIITLAGGRNIASSVRSDLAQLSAEQVSVANPKVIVAVSGLGPQTGSELVEAITASPLLQSTEAVRSGNVVVVPQSILLSPSLLNSQAVSTIADAVAKAK</sequence>
<dbReference type="Gene3D" id="3.40.50.1980">
    <property type="entry name" value="Nitrogenase molybdenum iron protein domain"/>
    <property type="match status" value="2"/>
</dbReference>
<feature type="signal peptide" evidence="2">
    <location>
        <begin position="1"/>
        <end position="21"/>
    </location>
</feature>
<dbReference type="PROSITE" id="PS51257">
    <property type="entry name" value="PROKAR_LIPOPROTEIN"/>
    <property type="match status" value="1"/>
</dbReference>
<accession>A0A849ANJ8</accession>
<proteinExistence type="inferred from homology"/>
<evidence type="ECO:0000313" key="5">
    <source>
        <dbReference type="Proteomes" id="UP000557772"/>
    </source>
</evidence>
<dbReference type="PROSITE" id="PS50983">
    <property type="entry name" value="FE_B12_PBP"/>
    <property type="match status" value="1"/>
</dbReference>
<feature type="domain" description="Fe/B12 periplasmic-binding" evidence="3">
    <location>
        <begin position="74"/>
        <end position="342"/>
    </location>
</feature>